<organism evidence="1 2">
    <name type="scientific">Acetatifactor muris</name>
    <dbReference type="NCBI Taxonomy" id="879566"/>
    <lineage>
        <taxon>Bacteria</taxon>
        <taxon>Bacillati</taxon>
        <taxon>Bacillota</taxon>
        <taxon>Clostridia</taxon>
        <taxon>Lachnospirales</taxon>
        <taxon>Lachnospiraceae</taxon>
        <taxon>Acetatifactor</taxon>
    </lineage>
</organism>
<dbReference type="AlphaFoldDB" id="A0A2K4ZBR3"/>
<gene>
    <name evidence="1" type="ORF">AMURIS_00584</name>
</gene>
<dbReference type="RefSeq" id="WP_103237964.1">
    <property type="nucleotide sequence ID" value="NZ_JANJZD010000002.1"/>
</dbReference>
<dbReference type="OrthoDB" id="9812429at2"/>
<dbReference type="Proteomes" id="UP000236311">
    <property type="component" value="Unassembled WGS sequence"/>
</dbReference>
<proteinExistence type="predicted"/>
<evidence type="ECO:0000313" key="1">
    <source>
        <dbReference type="EMBL" id="SOY27879.1"/>
    </source>
</evidence>
<protein>
    <submittedName>
        <fullName evidence="1">Uncharacterized protein</fullName>
    </submittedName>
</protein>
<keyword evidence="2" id="KW-1185">Reference proteome</keyword>
<sequence length="203" mass="23279">MKRGEQKLNIAGVKFGIILIMTAICLAGCTKEEAFVDSCDSEIAEQVTSIMQESQKERYNLENCEVLVTEESKEAGFLIRRMTFQADWKQIREPEDDPLIQGMLQARDELKSPGEKEAAGRIIDGYIVEMNGEPETEKIETKFVAQISLENETWELFYPFVQEGKETLLPLREYAEENWFENAGKRMQEGRRRLIAEITGADE</sequence>
<name>A0A2K4ZBR3_9FIRM</name>
<accession>A0A2K4ZBR3</accession>
<evidence type="ECO:0000313" key="2">
    <source>
        <dbReference type="Proteomes" id="UP000236311"/>
    </source>
</evidence>
<dbReference type="EMBL" id="OFSM01000002">
    <property type="protein sequence ID" value="SOY27879.1"/>
    <property type="molecule type" value="Genomic_DNA"/>
</dbReference>
<reference evidence="1 2" key="1">
    <citation type="submission" date="2018-01" db="EMBL/GenBank/DDBJ databases">
        <authorList>
            <person name="Gaut B.S."/>
            <person name="Morton B.R."/>
            <person name="Clegg M.T."/>
            <person name="Duvall M.R."/>
        </authorList>
    </citation>
    <scope>NUCLEOTIDE SEQUENCE [LARGE SCALE GENOMIC DNA]</scope>
    <source>
        <strain evidence="1">GP69</strain>
    </source>
</reference>